<evidence type="ECO:0000256" key="2">
    <source>
        <dbReference type="ARBA" id="ARBA00022643"/>
    </source>
</evidence>
<dbReference type="RefSeq" id="WP_092072776.1">
    <property type="nucleotide sequence ID" value="NZ_FNHB01000005.1"/>
</dbReference>
<dbReference type="AlphaFoldDB" id="A0A1G9TQK4"/>
<keyword evidence="5" id="KW-1185">Reference proteome</keyword>
<dbReference type="Proteomes" id="UP000214880">
    <property type="component" value="Unassembled WGS sequence"/>
</dbReference>
<dbReference type="PANTHER" id="PTHR43278">
    <property type="entry name" value="NAD(P)H-DEPENDENT FMN-CONTAINING OXIDOREDUCTASE YWQN-RELATED"/>
    <property type="match status" value="1"/>
</dbReference>
<keyword evidence="2" id="KW-0288">FMN</keyword>
<feature type="domain" description="NADPH-dependent FMN reductase-like" evidence="3">
    <location>
        <begin position="1"/>
        <end position="129"/>
    </location>
</feature>
<organism evidence="4 5">
    <name type="scientific">Dendrosporobacter quercicolus</name>
    <dbReference type="NCBI Taxonomy" id="146817"/>
    <lineage>
        <taxon>Bacteria</taxon>
        <taxon>Bacillati</taxon>
        <taxon>Bacillota</taxon>
        <taxon>Negativicutes</taxon>
        <taxon>Selenomonadales</taxon>
        <taxon>Sporomusaceae</taxon>
        <taxon>Dendrosporobacter</taxon>
    </lineage>
</organism>
<sequence>MRIIVLKGSPKGQVSVTMQYVAFIQKKYPETSFEIIDIAQQIKHIEKNEAVFDDIIRKVKAADAVLWAFPLYIFLVHGNYKRFIELVNERKAIPAFSGKPAAVLTTSIRFFDHTAHNYLRGICDDWDMKFYAGYSADMNDLFKEAERERLLQFVRGFFQAVQQDEAAAREYFPLTHNVEYVPVDEPTKVETLGRKVVILTDAAEEEGQASLNRMLTHLTAVFNGQAQVVHLRALTIKGGCLGCLRCGYDNTCSYDGKDDFINFYHNTLKTADVLIFAGAIRDRYLSSIWKTFFDRTFFNTHIPSFAGKQIGFLISGPLRQLPNLRQIFTAYTEWQQANLVGIVTDEEAGDPGKVDRLLTQLAGRSIEYASSHYIKPPTFLGLGGHKIFRDEIWGNIRFPFIADHRYYKNHGIYDFPQKDYSVRLRNLLMSILVKLPFCAQRNL</sequence>
<evidence type="ECO:0000313" key="4">
    <source>
        <dbReference type="EMBL" id="SDM49818.1"/>
    </source>
</evidence>
<dbReference type="STRING" id="146817.SAMN04488502_10548"/>
<dbReference type="InterPro" id="IPR005025">
    <property type="entry name" value="FMN_Rdtase-like_dom"/>
</dbReference>
<dbReference type="GO" id="GO:0016491">
    <property type="term" value="F:oxidoreductase activity"/>
    <property type="evidence" value="ECO:0007669"/>
    <property type="project" value="InterPro"/>
</dbReference>
<name>A0A1G9TQK4_9FIRM</name>
<evidence type="ECO:0000259" key="3">
    <source>
        <dbReference type="Pfam" id="PF03358"/>
    </source>
</evidence>
<proteinExistence type="predicted"/>
<dbReference type="InterPro" id="IPR029039">
    <property type="entry name" value="Flavoprotein-like_sf"/>
</dbReference>
<keyword evidence="1" id="KW-0285">Flavoprotein</keyword>
<evidence type="ECO:0000256" key="1">
    <source>
        <dbReference type="ARBA" id="ARBA00022630"/>
    </source>
</evidence>
<dbReference type="Pfam" id="PF03358">
    <property type="entry name" value="FMN_red"/>
    <property type="match status" value="1"/>
</dbReference>
<dbReference type="EMBL" id="FNHB01000005">
    <property type="protein sequence ID" value="SDM49818.1"/>
    <property type="molecule type" value="Genomic_DNA"/>
</dbReference>
<evidence type="ECO:0000313" key="5">
    <source>
        <dbReference type="Proteomes" id="UP000214880"/>
    </source>
</evidence>
<dbReference type="InterPro" id="IPR051796">
    <property type="entry name" value="ISF_SsuE-like"/>
</dbReference>
<dbReference type="OrthoDB" id="5410524at2"/>
<dbReference type="SUPFAM" id="SSF52218">
    <property type="entry name" value="Flavoproteins"/>
    <property type="match status" value="2"/>
</dbReference>
<dbReference type="Gene3D" id="3.40.50.360">
    <property type="match status" value="2"/>
</dbReference>
<accession>A0A1G9TQK4</accession>
<dbReference type="PANTHER" id="PTHR43278:SF2">
    <property type="entry name" value="IRON-SULFUR FLAVOPROTEIN"/>
    <property type="match status" value="1"/>
</dbReference>
<protein>
    <submittedName>
        <fullName evidence="4">NADPH-dependent FMN reductase</fullName>
    </submittedName>
</protein>
<gene>
    <name evidence="4" type="ORF">SAMN04488502_10548</name>
</gene>
<reference evidence="4 5" key="1">
    <citation type="submission" date="2016-10" db="EMBL/GenBank/DDBJ databases">
        <authorList>
            <person name="de Groot N.N."/>
        </authorList>
    </citation>
    <scope>NUCLEOTIDE SEQUENCE [LARGE SCALE GENOMIC DNA]</scope>
    <source>
        <strain evidence="4 5">DSM 1736</strain>
    </source>
</reference>